<proteinExistence type="predicted"/>
<dbReference type="EMBL" id="QUSK01000047">
    <property type="protein sequence ID" value="RGD72743.1"/>
    <property type="molecule type" value="Genomic_DNA"/>
</dbReference>
<organism evidence="1 2">
    <name type="scientific">Faecalicoccus pleomorphus</name>
    <dbReference type="NCBI Taxonomy" id="1323"/>
    <lineage>
        <taxon>Bacteria</taxon>
        <taxon>Bacillati</taxon>
        <taxon>Bacillota</taxon>
        <taxon>Erysipelotrichia</taxon>
        <taxon>Erysipelotrichales</taxon>
        <taxon>Erysipelotrichaceae</taxon>
        <taxon>Faecalicoccus</taxon>
    </lineage>
</organism>
<protein>
    <submittedName>
        <fullName evidence="1">Uncharacterized protein</fullName>
    </submittedName>
</protein>
<dbReference type="RefSeq" id="WP_117447344.1">
    <property type="nucleotide sequence ID" value="NZ_QUSK01000047.1"/>
</dbReference>
<comment type="caution">
    <text evidence="1">The sequence shown here is derived from an EMBL/GenBank/DDBJ whole genome shotgun (WGS) entry which is preliminary data.</text>
</comment>
<evidence type="ECO:0000313" key="2">
    <source>
        <dbReference type="Proteomes" id="UP000260721"/>
    </source>
</evidence>
<reference evidence="1 2" key="1">
    <citation type="submission" date="2018-08" db="EMBL/GenBank/DDBJ databases">
        <title>A genome reference for cultivated species of the human gut microbiota.</title>
        <authorList>
            <person name="Zou Y."/>
            <person name="Xue W."/>
            <person name="Luo G."/>
        </authorList>
    </citation>
    <scope>NUCLEOTIDE SEQUENCE [LARGE SCALE GENOMIC DNA]</scope>
    <source>
        <strain evidence="1 2">TF08-11</strain>
    </source>
</reference>
<dbReference type="Proteomes" id="UP000260721">
    <property type="component" value="Unassembled WGS sequence"/>
</dbReference>
<accession>A0A3E3DU54</accession>
<name>A0A3E3DU54_9FIRM</name>
<sequence>MAVKRGAWLPEEMIPVPKSVINELIQVRDINIELSKETNLFVRTFEALKRNIERVKNKVKVHFER</sequence>
<evidence type="ECO:0000313" key="1">
    <source>
        <dbReference type="EMBL" id="RGD72743.1"/>
    </source>
</evidence>
<dbReference type="AlphaFoldDB" id="A0A3E3DU54"/>
<gene>
    <name evidence="1" type="ORF">DXC78_12600</name>
</gene>